<dbReference type="PANTHER" id="PTHR11412:SF172">
    <property type="entry name" value="LD23292P"/>
    <property type="match status" value="1"/>
</dbReference>
<evidence type="ECO:0000256" key="1">
    <source>
        <dbReference type="ARBA" id="ARBA00023157"/>
    </source>
</evidence>
<reference evidence="5" key="1">
    <citation type="submission" date="2021-04" db="EMBL/GenBank/DDBJ databases">
        <authorList>
            <person name="Tunstrom K."/>
        </authorList>
    </citation>
    <scope>NUCLEOTIDE SEQUENCE</scope>
</reference>
<sequence>MAPVCTLLVWAAQRRGHVLADSLTFPVNGISRNNFTVSINNRKHRSGERVEVAVYGEPGAYVGLSAIDDAFYTMQAGNELTYAKVISKMSHFDEATNGTFSYTFRSHFGDPDELVYFPSSSFGIDANRTFEYAGLVVFSDVELTRRPGSCAAAQGLAECLDGGCFPLDKRCDGVADCADRTDEAGCSHDDSRSLQHFRKFRFNRVLRQYENAWLWRDVNIGPHGRFVFTADVPQAPARWTLSAFSMSPSSGLAVLPKPVRYDGVLPFFIKVEGPDRCKQGEQLGLRVVVFNYQPQDIEAIVVLAASPDYKFVHVEENGFVRSYNPRTSFGEHQFFVYISAGDAATVYVPVVPARLGKMRVRLHASTLMGQHHYVKDILVEADGIPQYRHQSVLLDLSNRAYVFQYMHVNVTETPIIPYEVDRYYVYGSNKARVTVVGDVVGPLFPTMPVNATSLLDLPMDSAEQNMFSFAANMYLTLYMRLTNQRNRTLERDAFAHMNVLYQRQLSFMKPDGSFSLFRSDWNQSASSVWLTSFCAKILQEASFNEWENYIYIDPDLISMAVSWILEHQTPEGAFYEVTWSPDRNANSSISVPANSGLFRGPAGHLGVEVNDTIILQRNVTLTAQVVVTLESVKSLKDIGFREGLSARVAQAQRNGILWLEKNLKLLQEYGSPYSLALVAYALTFSKAPSSEHAFRLLKRKQRSEGGLVYWGIEPVPQPPFKMENQKPFLLPRLPYKYDSNNIAATAYALLTCMDHQDNNEPIVMWLNAQRLKDGGWASTQDTYIALRALIEYTNRKRLRDVSALTVGVDAVALRGQTRTLTLRNDNLALMHSIEIPEAGGTVKVTARGAGYALLQLSVQYNVDVPRFQTPPPLRAFELRTQASFYGRNQSHVDYRSCASWTLVSESERSGMAVLEVGVPTGYMIQQQRLDAYVLSRTVPTLQRAKFQPDKLLFYFDYLDKEPTCVNFTIERWFPVANMSRYLPIRVYDFYAPERFNETIFDALPTYLLNICEVCGSSQCPYCAIYNAAARPAAGAVLLALAAVLLARFAQPLRQTH</sequence>
<dbReference type="AlphaFoldDB" id="A0A8S3YAW7"/>
<dbReference type="EMBL" id="CAJQZP010001584">
    <property type="protein sequence ID" value="CAG5055792.1"/>
    <property type="molecule type" value="Genomic_DNA"/>
</dbReference>
<evidence type="ECO:0000256" key="2">
    <source>
        <dbReference type="PROSITE-ProRule" id="PRU00124"/>
    </source>
</evidence>
<evidence type="ECO:0000259" key="3">
    <source>
        <dbReference type="SMART" id="SM01360"/>
    </source>
</evidence>
<dbReference type="GO" id="GO:0005615">
    <property type="term" value="C:extracellular space"/>
    <property type="evidence" value="ECO:0007669"/>
    <property type="project" value="InterPro"/>
</dbReference>
<dbReference type="InterPro" id="IPR001599">
    <property type="entry name" value="Macroglobln_a2"/>
</dbReference>
<organism evidence="5 6">
    <name type="scientific">Parnassius apollo</name>
    <name type="common">Apollo butterfly</name>
    <name type="synonym">Papilio apollo</name>
    <dbReference type="NCBI Taxonomy" id="110799"/>
    <lineage>
        <taxon>Eukaryota</taxon>
        <taxon>Metazoa</taxon>
        <taxon>Ecdysozoa</taxon>
        <taxon>Arthropoda</taxon>
        <taxon>Hexapoda</taxon>
        <taxon>Insecta</taxon>
        <taxon>Pterygota</taxon>
        <taxon>Neoptera</taxon>
        <taxon>Endopterygota</taxon>
        <taxon>Lepidoptera</taxon>
        <taxon>Glossata</taxon>
        <taxon>Ditrysia</taxon>
        <taxon>Papilionoidea</taxon>
        <taxon>Papilionidae</taxon>
        <taxon>Parnassiinae</taxon>
        <taxon>Parnassini</taxon>
        <taxon>Parnassius</taxon>
        <taxon>Parnassius</taxon>
    </lineage>
</organism>
<dbReference type="Pfam" id="PF07703">
    <property type="entry name" value="A2M_BRD"/>
    <property type="match status" value="1"/>
</dbReference>
<dbReference type="SMART" id="SM01419">
    <property type="entry name" value="Thiol-ester_cl"/>
    <property type="match status" value="1"/>
</dbReference>
<dbReference type="Pfam" id="PF07677">
    <property type="entry name" value="A2M_recep"/>
    <property type="match status" value="1"/>
</dbReference>
<dbReference type="InterPro" id="IPR009048">
    <property type="entry name" value="A-macroglobulin_rcpt-bd"/>
</dbReference>
<dbReference type="SMART" id="SM01361">
    <property type="entry name" value="A2M_recep"/>
    <property type="match status" value="1"/>
</dbReference>
<evidence type="ECO:0000313" key="6">
    <source>
        <dbReference type="Proteomes" id="UP000691718"/>
    </source>
</evidence>
<keyword evidence="1 2" id="KW-1015">Disulfide bond</keyword>
<protein>
    <submittedName>
        <fullName evidence="5">(apollo) hypothetical protein</fullName>
    </submittedName>
</protein>
<name>A0A8S3YAW7_PARAO</name>
<feature type="disulfide bond" evidence="2">
    <location>
        <begin position="171"/>
        <end position="186"/>
    </location>
</feature>
<dbReference type="InterPro" id="IPR047565">
    <property type="entry name" value="Alpha-macroglob_thiol-ester_cl"/>
</dbReference>
<proteinExistence type="predicted"/>
<dbReference type="OrthoDB" id="6359008at2759"/>
<dbReference type="Pfam" id="PF07678">
    <property type="entry name" value="TED_complement"/>
    <property type="match status" value="1"/>
</dbReference>
<dbReference type="InterPro" id="IPR011626">
    <property type="entry name" value="Alpha-macroglobulin_TED"/>
</dbReference>
<dbReference type="InterPro" id="IPR002172">
    <property type="entry name" value="LDrepeatLR_classA_rpt"/>
</dbReference>
<dbReference type="InterPro" id="IPR050473">
    <property type="entry name" value="A2M/Complement_sys"/>
</dbReference>
<dbReference type="CDD" id="cd00112">
    <property type="entry name" value="LDLa"/>
    <property type="match status" value="1"/>
</dbReference>
<comment type="caution">
    <text evidence="5">The sequence shown here is derived from an EMBL/GenBank/DDBJ whole genome shotgun (WGS) entry which is preliminary data.</text>
</comment>
<dbReference type="SMART" id="SM00192">
    <property type="entry name" value="LDLa"/>
    <property type="match status" value="1"/>
</dbReference>
<feature type="disulfide bond" evidence="2">
    <location>
        <begin position="159"/>
        <end position="177"/>
    </location>
</feature>
<comment type="caution">
    <text evidence="2">Lacks conserved residue(s) required for the propagation of feature annotation.</text>
</comment>
<evidence type="ECO:0000313" key="5">
    <source>
        <dbReference type="EMBL" id="CAG5055792.1"/>
    </source>
</evidence>
<dbReference type="InterPro" id="IPR011625">
    <property type="entry name" value="A2M_N_BRD"/>
</dbReference>
<dbReference type="Pfam" id="PF00207">
    <property type="entry name" value="A2M"/>
    <property type="match status" value="1"/>
</dbReference>
<feature type="domain" description="Alpha-macroglobulin receptor-binding" evidence="4">
    <location>
        <begin position="909"/>
        <end position="1000"/>
    </location>
</feature>
<keyword evidence="6" id="KW-1185">Reference proteome</keyword>
<dbReference type="Proteomes" id="UP000691718">
    <property type="component" value="Unassembled WGS sequence"/>
</dbReference>
<evidence type="ECO:0000259" key="4">
    <source>
        <dbReference type="SMART" id="SM01361"/>
    </source>
</evidence>
<dbReference type="PANTHER" id="PTHR11412">
    <property type="entry name" value="MACROGLOBULIN / COMPLEMENT"/>
    <property type="match status" value="1"/>
</dbReference>
<accession>A0A8S3YAW7</accession>
<dbReference type="GO" id="GO:0004866">
    <property type="term" value="F:endopeptidase inhibitor activity"/>
    <property type="evidence" value="ECO:0007669"/>
    <property type="project" value="InterPro"/>
</dbReference>
<dbReference type="PROSITE" id="PS50068">
    <property type="entry name" value="LDLRA_2"/>
    <property type="match status" value="1"/>
</dbReference>
<feature type="domain" description="Alpha-2-macroglobulin" evidence="3">
    <location>
        <begin position="212"/>
        <end position="303"/>
    </location>
</feature>
<gene>
    <name evidence="5" type="ORF">PAPOLLO_LOCUS26500</name>
</gene>
<dbReference type="SMART" id="SM01360">
    <property type="entry name" value="A2M"/>
    <property type="match status" value="1"/>
</dbReference>